<accession>A0A9D3WZL2</accession>
<comment type="caution">
    <text evidence="2">The sequence shown here is derived from an EMBL/GenBank/DDBJ whole genome shotgun (WGS) entry which is preliminary data.</text>
</comment>
<feature type="region of interest" description="Disordered" evidence="1">
    <location>
        <begin position="76"/>
        <end position="161"/>
    </location>
</feature>
<reference evidence="2" key="1">
    <citation type="submission" date="2021-09" db="EMBL/GenBank/DDBJ databases">
        <title>The genome of Mauremys mutica provides insights into the evolution of semi-aquatic lifestyle.</title>
        <authorList>
            <person name="Gong S."/>
            <person name="Gao Y."/>
        </authorList>
    </citation>
    <scope>NUCLEOTIDE SEQUENCE</scope>
    <source>
        <strain evidence="2">MM-2020</strain>
        <tissue evidence="2">Muscle</tissue>
    </source>
</reference>
<keyword evidence="3" id="KW-1185">Reference proteome</keyword>
<gene>
    <name evidence="2" type="ORF">KIL84_000982</name>
</gene>
<dbReference type="Proteomes" id="UP000827986">
    <property type="component" value="Unassembled WGS sequence"/>
</dbReference>
<dbReference type="AlphaFoldDB" id="A0A9D3WZL2"/>
<proteinExistence type="predicted"/>
<evidence type="ECO:0000313" key="2">
    <source>
        <dbReference type="EMBL" id="KAH1169997.1"/>
    </source>
</evidence>
<feature type="compositionally biased region" description="Pro residues" evidence="1">
    <location>
        <begin position="152"/>
        <end position="161"/>
    </location>
</feature>
<protein>
    <submittedName>
        <fullName evidence="2">Uncharacterized protein</fullName>
    </submittedName>
</protein>
<sequence>MSCSISWKEGTLKMWKMKGTEIMADVNVPHIFFYRCKKLYKGDTSPLSRLQRKRLRNHSCSPLSWAPACLPVRTARLSRPPRSTTCSSKARPAARRRSPGISLLRDLQRRCRDPAPPGALAGGRPRRPSAPPGSRTQNGALWASRPVTAGTGPPPPGGGVA</sequence>
<evidence type="ECO:0000256" key="1">
    <source>
        <dbReference type="SAM" id="MobiDB-lite"/>
    </source>
</evidence>
<name>A0A9D3WZL2_9SAUR</name>
<organism evidence="2 3">
    <name type="scientific">Mauremys mutica</name>
    <name type="common">yellowpond turtle</name>
    <dbReference type="NCBI Taxonomy" id="74926"/>
    <lineage>
        <taxon>Eukaryota</taxon>
        <taxon>Metazoa</taxon>
        <taxon>Chordata</taxon>
        <taxon>Craniata</taxon>
        <taxon>Vertebrata</taxon>
        <taxon>Euteleostomi</taxon>
        <taxon>Archelosauria</taxon>
        <taxon>Testudinata</taxon>
        <taxon>Testudines</taxon>
        <taxon>Cryptodira</taxon>
        <taxon>Durocryptodira</taxon>
        <taxon>Testudinoidea</taxon>
        <taxon>Geoemydidae</taxon>
        <taxon>Geoemydinae</taxon>
        <taxon>Mauremys</taxon>
    </lineage>
</organism>
<evidence type="ECO:0000313" key="3">
    <source>
        <dbReference type="Proteomes" id="UP000827986"/>
    </source>
</evidence>
<dbReference type="EMBL" id="JAHDVG010000484">
    <property type="protein sequence ID" value="KAH1169997.1"/>
    <property type="molecule type" value="Genomic_DNA"/>
</dbReference>